<protein>
    <submittedName>
        <fullName evidence="1">Uncharacterized protein</fullName>
    </submittedName>
</protein>
<dbReference type="Proteomes" id="UP001358586">
    <property type="component" value="Chromosome 8"/>
</dbReference>
<comment type="caution">
    <text evidence="1">The sequence shown here is derived from an EMBL/GenBank/DDBJ whole genome shotgun (WGS) entry which is preliminary data.</text>
</comment>
<organism evidence="1 2">
    <name type="scientific">Gossypium arboreum</name>
    <name type="common">Tree cotton</name>
    <name type="synonym">Gossypium nanking</name>
    <dbReference type="NCBI Taxonomy" id="29729"/>
    <lineage>
        <taxon>Eukaryota</taxon>
        <taxon>Viridiplantae</taxon>
        <taxon>Streptophyta</taxon>
        <taxon>Embryophyta</taxon>
        <taxon>Tracheophyta</taxon>
        <taxon>Spermatophyta</taxon>
        <taxon>Magnoliopsida</taxon>
        <taxon>eudicotyledons</taxon>
        <taxon>Gunneridae</taxon>
        <taxon>Pentapetalae</taxon>
        <taxon>rosids</taxon>
        <taxon>malvids</taxon>
        <taxon>Malvales</taxon>
        <taxon>Malvaceae</taxon>
        <taxon>Malvoideae</taxon>
        <taxon>Gossypium</taxon>
    </lineage>
</organism>
<proteinExistence type="predicted"/>
<name>A0ABR0NYR2_GOSAR</name>
<evidence type="ECO:0000313" key="1">
    <source>
        <dbReference type="EMBL" id="KAK5811045.1"/>
    </source>
</evidence>
<evidence type="ECO:0000313" key="2">
    <source>
        <dbReference type="Proteomes" id="UP001358586"/>
    </source>
</evidence>
<reference evidence="1 2" key="1">
    <citation type="submission" date="2023-03" db="EMBL/GenBank/DDBJ databases">
        <title>WGS of Gossypium arboreum.</title>
        <authorList>
            <person name="Yu D."/>
        </authorList>
    </citation>
    <scope>NUCLEOTIDE SEQUENCE [LARGE SCALE GENOMIC DNA]</scope>
    <source>
        <tissue evidence="1">Leaf</tissue>
    </source>
</reference>
<dbReference type="EMBL" id="JARKNE010000008">
    <property type="protein sequence ID" value="KAK5811045.1"/>
    <property type="molecule type" value="Genomic_DNA"/>
</dbReference>
<gene>
    <name evidence="1" type="ORF">PVK06_026364</name>
</gene>
<sequence length="93" mass="10738">MESHLPANSGHLKLEQTSRFHSEAIQVEEAAEELYKVPHPFRFLSGWPSHSGFGHLVNENWGNDDKLEGSVWSFVKAVKKWNMEVFGNIFKRK</sequence>
<accession>A0ABR0NYR2</accession>
<keyword evidence="2" id="KW-1185">Reference proteome</keyword>